<dbReference type="GO" id="GO:0003697">
    <property type="term" value="F:single-stranded DNA binding"/>
    <property type="evidence" value="ECO:0007669"/>
    <property type="project" value="TreeGrafter"/>
</dbReference>
<dbReference type="AlphaFoldDB" id="A0A1X2HCR2"/>
<accession>A0A1X2HCR2</accession>
<dbReference type="GO" id="GO:0070192">
    <property type="term" value="P:chromosome organization involved in meiotic cell cycle"/>
    <property type="evidence" value="ECO:0007669"/>
    <property type="project" value="TreeGrafter"/>
</dbReference>
<dbReference type="Gene3D" id="3.40.50.300">
    <property type="entry name" value="P-loop containing nucleotide triphosphate hydrolases"/>
    <property type="match status" value="1"/>
</dbReference>
<dbReference type="GO" id="GO:0003690">
    <property type="term" value="F:double-stranded DNA binding"/>
    <property type="evidence" value="ECO:0007669"/>
    <property type="project" value="TreeGrafter"/>
</dbReference>
<organism evidence="4 5">
    <name type="scientific">Syncephalastrum racemosum</name>
    <name type="common">Filamentous fungus</name>
    <dbReference type="NCBI Taxonomy" id="13706"/>
    <lineage>
        <taxon>Eukaryota</taxon>
        <taxon>Fungi</taxon>
        <taxon>Fungi incertae sedis</taxon>
        <taxon>Mucoromycota</taxon>
        <taxon>Mucoromycotina</taxon>
        <taxon>Mucoromycetes</taxon>
        <taxon>Mucorales</taxon>
        <taxon>Syncephalastraceae</taxon>
        <taxon>Syncephalastrum</taxon>
    </lineage>
</organism>
<evidence type="ECO:0000313" key="5">
    <source>
        <dbReference type="Proteomes" id="UP000242180"/>
    </source>
</evidence>
<dbReference type="PANTHER" id="PTHR22942:SF30">
    <property type="entry name" value="MEIOTIC RECOMBINATION PROTEIN DMC1_LIM15 HOMOLOG"/>
    <property type="match status" value="1"/>
</dbReference>
<dbReference type="GO" id="GO:0000794">
    <property type="term" value="C:condensed nuclear chromosome"/>
    <property type="evidence" value="ECO:0007669"/>
    <property type="project" value="TreeGrafter"/>
</dbReference>
<reference evidence="4 5" key="1">
    <citation type="submission" date="2016-07" db="EMBL/GenBank/DDBJ databases">
        <title>Pervasive Adenine N6-methylation of Active Genes in Fungi.</title>
        <authorList>
            <consortium name="DOE Joint Genome Institute"/>
            <person name="Mondo S.J."/>
            <person name="Dannebaum R.O."/>
            <person name="Kuo R.C."/>
            <person name="Labutti K."/>
            <person name="Haridas S."/>
            <person name="Kuo A."/>
            <person name="Salamov A."/>
            <person name="Ahrendt S.R."/>
            <person name="Lipzen A."/>
            <person name="Sullivan W."/>
            <person name="Andreopoulos W.B."/>
            <person name="Clum A."/>
            <person name="Lindquist E."/>
            <person name="Daum C."/>
            <person name="Ramamoorthy G.K."/>
            <person name="Gryganskyi A."/>
            <person name="Culley D."/>
            <person name="Magnuson J.K."/>
            <person name="James T.Y."/>
            <person name="O'Malley M.A."/>
            <person name="Stajich J.E."/>
            <person name="Spatafora J.W."/>
            <person name="Visel A."/>
            <person name="Grigoriev I.V."/>
        </authorList>
    </citation>
    <scope>NUCLEOTIDE SEQUENCE [LARGE SCALE GENOMIC DNA]</scope>
    <source>
        <strain evidence="4 5">NRRL 2496</strain>
    </source>
</reference>
<dbReference type="InterPro" id="IPR013632">
    <property type="entry name" value="Rad51_C"/>
</dbReference>
<feature type="domain" description="RecA family profile 1" evidence="3">
    <location>
        <begin position="45"/>
        <end position="80"/>
    </location>
</feature>
<evidence type="ECO:0000256" key="1">
    <source>
        <dbReference type="ARBA" id="ARBA00022741"/>
    </source>
</evidence>
<comment type="caution">
    <text evidence="4">The sequence shown here is derived from an EMBL/GenBank/DDBJ whole genome shotgun (WGS) entry which is preliminary data.</text>
</comment>
<dbReference type="GO" id="GO:0000150">
    <property type="term" value="F:DNA strand exchange activity"/>
    <property type="evidence" value="ECO:0007669"/>
    <property type="project" value="TreeGrafter"/>
</dbReference>
<protein>
    <submittedName>
        <fullName evidence="4">Rad51-domain-containing protein</fullName>
    </submittedName>
</protein>
<sequence length="80" mass="8700">MTTKKILLRIKGLSETKADKIKEAAAKAQDCSFLTATQIASHRKKVVHISTGSKQFDTLLGGGIQSMSITEVFGEYRTGK</sequence>
<dbReference type="PANTHER" id="PTHR22942">
    <property type="entry name" value="RECA/RAD51/RADA DNA STRAND-PAIRING FAMILY MEMBER"/>
    <property type="match status" value="1"/>
</dbReference>
<dbReference type="OrthoDB" id="10251254at2759"/>
<dbReference type="Gene3D" id="1.10.150.20">
    <property type="entry name" value="5' to 3' exonuclease, C-terminal subdomain"/>
    <property type="match status" value="1"/>
</dbReference>
<dbReference type="InterPro" id="IPR027417">
    <property type="entry name" value="P-loop_NTPase"/>
</dbReference>
<dbReference type="GO" id="GO:0006312">
    <property type="term" value="P:mitotic recombination"/>
    <property type="evidence" value="ECO:0007669"/>
    <property type="project" value="TreeGrafter"/>
</dbReference>
<evidence type="ECO:0000259" key="3">
    <source>
        <dbReference type="PROSITE" id="PS50162"/>
    </source>
</evidence>
<name>A0A1X2HCR2_SYNRA</name>
<gene>
    <name evidence="4" type="ORF">BCR43DRAFT_563856</name>
</gene>
<dbReference type="GO" id="GO:0042148">
    <property type="term" value="P:DNA strand invasion"/>
    <property type="evidence" value="ECO:0007669"/>
    <property type="project" value="TreeGrafter"/>
</dbReference>
<dbReference type="STRING" id="13706.A0A1X2HCR2"/>
<proteinExistence type="predicted"/>
<evidence type="ECO:0000256" key="2">
    <source>
        <dbReference type="ARBA" id="ARBA00022840"/>
    </source>
</evidence>
<keyword evidence="1" id="KW-0547">Nucleotide-binding</keyword>
<dbReference type="PROSITE" id="PS50162">
    <property type="entry name" value="RECA_2"/>
    <property type="match status" value="1"/>
</dbReference>
<dbReference type="GO" id="GO:0000730">
    <property type="term" value="P:DNA recombinase assembly"/>
    <property type="evidence" value="ECO:0007669"/>
    <property type="project" value="TreeGrafter"/>
</dbReference>
<keyword evidence="2" id="KW-0067">ATP-binding</keyword>
<dbReference type="OMA" id="AAKAQDC"/>
<dbReference type="Pfam" id="PF08423">
    <property type="entry name" value="Rad51"/>
    <property type="match status" value="1"/>
</dbReference>
<dbReference type="GO" id="GO:0005524">
    <property type="term" value="F:ATP binding"/>
    <property type="evidence" value="ECO:0007669"/>
    <property type="project" value="UniProtKB-KW"/>
</dbReference>
<keyword evidence="5" id="KW-1185">Reference proteome</keyword>
<evidence type="ECO:0000313" key="4">
    <source>
        <dbReference type="EMBL" id="ORY96587.1"/>
    </source>
</evidence>
<dbReference type="EMBL" id="MCGN01000005">
    <property type="protein sequence ID" value="ORY96587.1"/>
    <property type="molecule type" value="Genomic_DNA"/>
</dbReference>
<dbReference type="SUPFAM" id="SSF52540">
    <property type="entry name" value="P-loop containing nucleoside triphosphate hydrolases"/>
    <property type="match status" value="1"/>
</dbReference>
<feature type="non-terminal residue" evidence="4">
    <location>
        <position position="80"/>
    </location>
</feature>
<dbReference type="GO" id="GO:0140664">
    <property type="term" value="F:ATP-dependent DNA damage sensor activity"/>
    <property type="evidence" value="ECO:0007669"/>
    <property type="project" value="InterPro"/>
</dbReference>
<dbReference type="GO" id="GO:0007131">
    <property type="term" value="P:reciprocal meiotic recombination"/>
    <property type="evidence" value="ECO:0007669"/>
    <property type="project" value="TreeGrafter"/>
</dbReference>
<dbReference type="InParanoid" id="A0A1X2HCR2"/>
<dbReference type="Proteomes" id="UP000242180">
    <property type="component" value="Unassembled WGS sequence"/>
</dbReference>
<dbReference type="InterPro" id="IPR020588">
    <property type="entry name" value="RecA_ATP-bd"/>
</dbReference>